<comment type="caution">
    <text evidence="1">The sequence shown here is derived from an EMBL/GenBank/DDBJ whole genome shotgun (WGS) entry which is preliminary data.</text>
</comment>
<protein>
    <submittedName>
        <fullName evidence="1">Uncharacterized protein</fullName>
    </submittedName>
</protein>
<dbReference type="EMBL" id="AYSO01000017">
    <property type="protein sequence ID" value="KIE46410.1"/>
    <property type="molecule type" value="Genomic_DNA"/>
</dbReference>
<keyword evidence="2" id="KW-1185">Reference proteome</keyword>
<name>A0A0C1UG82_9CLOT</name>
<gene>
    <name evidence="1" type="ORF">U732_2033</name>
</gene>
<evidence type="ECO:0000313" key="1">
    <source>
        <dbReference type="EMBL" id="KIE46410.1"/>
    </source>
</evidence>
<dbReference type="Proteomes" id="UP000031366">
    <property type="component" value="Unassembled WGS sequence"/>
</dbReference>
<proteinExistence type="predicted"/>
<evidence type="ECO:0000313" key="2">
    <source>
        <dbReference type="Proteomes" id="UP000031366"/>
    </source>
</evidence>
<accession>A0A0C1UG82</accession>
<organism evidence="1 2">
    <name type="scientific">Clostridium argentinense CDC 2741</name>
    <dbReference type="NCBI Taxonomy" id="1418104"/>
    <lineage>
        <taxon>Bacteria</taxon>
        <taxon>Bacillati</taxon>
        <taxon>Bacillota</taxon>
        <taxon>Clostridia</taxon>
        <taxon>Eubacteriales</taxon>
        <taxon>Clostridiaceae</taxon>
        <taxon>Clostridium</taxon>
    </lineage>
</organism>
<dbReference type="AlphaFoldDB" id="A0A0C1UG82"/>
<sequence length="55" mass="6248">MSDINKEILGEEELLEEELRGENHESSHKHECSSNCGVTKIYTKTVNIWIKGCGK</sequence>
<dbReference type="RefSeq" id="WP_160289220.1">
    <property type="nucleotide sequence ID" value="NZ_AYSO01000017.1"/>
</dbReference>
<reference evidence="1 2" key="1">
    <citation type="journal article" date="2015" name="Infect. Genet. Evol.">
        <title>Genomic sequences of six botulinum neurotoxin-producing strains representing three clostridial species illustrate the mobility and diversity of botulinum neurotoxin genes.</title>
        <authorList>
            <person name="Smith T.J."/>
            <person name="Hill K.K."/>
            <person name="Xie G."/>
            <person name="Foley B.T."/>
            <person name="Williamson C.H."/>
            <person name="Foster J.T."/>
            <person name="Johnson S.L."/>
            <person name="Chertkov O."/>
            <person name="Teshima H."/>
            <person name="Gibbons H.S."/>
            <person name="Johnsky L.A."/>
            <person name="Karavis M.A."/>
            <person name="Smith L.A."/>
        </authorList>
    </citation>
    <scope>NUCLEOTIDE SEQUENCE [LARGE SCALE GENOMIC DNA]</scope>
    <source>
        <strain evidence="1 2">CDC 2741</strain>
    </source>
</reference>